<dbReference type="Pfam" id="PF03845">
    <property type="entry name" value="Spore_permease"/>
    <property type="match status" value="1"/>
</dbReference>
<evidence type="ECO:0000256" key="1">
    <source>
        <dbReference type="ARBA" id="ARBA00004141"/>
    </source>
</evidence>
<sequence length="369" mass="41284">MEKISNYQLFGLTFLYQIGTTIIFGFGAGAGRDAWIAVLLSSLLGTCITIIYVLLMKMNPGLTLVQWFPAQFGKWLGTPISWLYPLIFLFDAGRVAGDLKELIPSTLLPTTPPLVFIGLFLLVMVFALYLGIENLARAGEILVPIVLILLSIEVLLLFSSDIIHLKYLLPILENGWVPIWENVYSQGISQTYGESIIFAMIWTQVKNPERIMKITIYSSILSGILLALSVTLAIATFGEDLYKRSIYPLFSLLGVVNVADFLNNLDPFGVIYLTSVAFFKMYIKIFAGIKAIQQLTHLHNHRVLIVPAVILVMYLGMSVSDNIAEHIYGMALEVVTPYVWVPLFFIFPSILLVVTWIRKKWLKGGGHSV</sequence>
<keyword evidence="5 8" id="KW-0812">Transmembrane</keyword>
<evidence type="ECO:0000256" key="6">
    <source>
        <dbReference type="ARBA" id="ARBA00022989"/>
    </source>
</evidence>
<dbReference type="RefSeq" id="WP_191162737.1">
    <property type="nucleotide sequence ID" value="NZ_JACXAI010000059.1"/>
</dbReference>
<dbReference type="GO" id="GO:0009847">
    <property type="term" value="P:spore germination"/>
    <property type="evidence" value="ECO:0007669"/>
    <property type="project" value="InterPro"/>
</dbReference>
<dbReference type="Proteomes" id="UP000626844">
    <property type="component" value="Unassembled WGS sequence"/>
</dbReference>
<dbReference type="AlphaFoldDB" id="A0A926NHE0"/>
<feature type="transmembrane region" description="Helical" evidence="8">
    <location>
        <begin position="113"/>
        <end position="132"/>
    </location>
</feature>
<keyword evidence="7 8" id="KW-0472">Membrane</keyword>
<comment type="caution">
    <text evidence="9">The sequence shown here is derived from an EMBL/GenBank/DDBJ whole genome shotgun (WGS) entry which is preliminary data.</text>
</comment>
<comment type="similarity">
    <text evidence="2">Belongs to the amino acid-polyamine-organocation (APC) superfamily. Spore germination protein (SGP) (TC 2.A.3.9) family.</text>
</comment>
<feature type="transmembrane region" description="Helical" evidence="8">
    <location>
        <begin position="75"/>
        <end position="93"/>
    </location>
</feature>
<comment type="subcellular location">
    <subcellularLocation>
        <location evidence="1">Membrane</location>
        <topology evidence="1">Multi-pass membrane protein</topology>
    </subcellularLocation>
</comment>
<dbReference type="EMBL" id="JACXAI010000059">
    <property type="protein sequence ID" value="MBD1383504.1"/>
    <property type="molecule type" value="Genomic_DNA"/>
</dbReference>
<organism evidence="9 10">
    <name type="scientific">Metabacillus arenae</name>
    <dbReference type="NCBI Taxonomy" id="2771434"/>
    <lineage>
        <taxon>Bacteria</taxon>
        <taxon>Bacillati</taxon>
        <taxon>Bacillota</taxon>
        <taxon>Bacilli</taxon>
        <taxon>Bacillales</taxon>
        <taxon>Bacillaceae</taxon>
        <taxon>Metabacillus</taxon>
    </lineage>
</organism>
<feature type="transmembrane region" description="Helical" evidence="8">
    <location>
        <begin position="339"/>
        <end position="357"/>
    </location>
</feature>
<accession>A0A926NHE0</accession>
<evidence type="ECO:0000256" key="4">
    <source>
        <dbReference type="ARBA" id="ARBA00022544"/>
    </source>
</evidence>
<dbReference type="PANTHER" id="PTHR34975:SF2">
    <property type="entry name" value="SPORE GERMINATION PROTEIN A2"/>
    <property type="match status" value="1"/>
</dbReference>
<feature type="transmembrane region" description="Helical" evidence="8">
    <location>
        <begin position="214"/>
        <end position="237"/>
    </location>
</feature>
<feature type="transmembrane region" description="Helical" evidence="8">
    <location>
        <begin position="7"/>
        <end position="28"/>
    </location>
</feature>
<dbReference type="GO" id="GO:0016020">
    <property type="term" value="C:membrane"/>
    <property type="evidence" value="ECO:0007669"/>
    <property type="project" value="UniProtKB-SubCell"/>
</dbReference>
<dbReference type="NCBIfam" id="TIGR00912">
    <property type="entry name" value="2A0309"/>
    <property type="match status" value="1"/>
</dbReference>
<evidence type="ECO:0000313" key="9">
    <source>
        <dbReference type="EMBL" id="MBD1383504.1"/>
    </source>
</evidence>
<feature type="transmembrane region" description="Helical" evidence="8">
    <location>
        <begin position="34"/>
        <end position="55"/>
    </location>
</feature>
<protein>
    <submittedName>
        <fullName evidence="9">GerAB/ArcD/ProY family transporter</fullName>
    </submittedName>
</protein>
<evidence type="ECO:0000256" key="5">
    <source>
        <dbReference type="ARBA" id="ARBA00022692"/>
    </source>
</evidence>
<keyword evidence="10" id="KW-1185">Reference proteome</keyword>
<evidence type="ECO:0000256" key="2">
    <source>
        <dbReference type="ARBA" id="ARBA00007998"/>
    </source>
</evidence>
<gene>
    <name evidence="9" type="ORF">IC621_25325</name>
</gene>
<name>A0A926NHE0_9BACI</name>
<proteinExistence type="inferred from homology"/>
<keyword evidence="3" id="KW-0813">Transport</keyword>
<dbReference type="PANTHER" id="PTHR34975">
    <property type="entry name" value="SPORE GERMINATION PROTEIN A2"/>
    <property type="match status" value="1"/>
</dbReference>
<reference evidence="9" key="1">
    <citation type="submission" date="2020-09" db="EMBL/GenBank/DDBJ databases">
        <title>A novel bacterium of genus Bacillus, isolated from South China Sea.</title>
        <authorList>
            <person name="Huang H."/>
            <person name="Mo K."/>
            <person name="Hu Y."/>
        </authorList>
    </citation>
    <scope>NUCLEOTIDE SEQUENCE</scope>
    <source>
        <strain evidence="9">IB182487</strain>
    </source>
</reference>
<feature type="transmembrane region" description="Helical" evidence="8">
    <location>
        <begin position="183"/>
        <end position="202"/>
    </location>
</feature>
<dbReference type="InterPro" id="IPR004761">
    <property type="entry name" value="Spore_GerAB"/>
</dbReference>
<feature type="transmembrane region" description="Helical" evidence="8">
    <location>
        <begin position="141"/>
        <end position="163"/>
    </location>
</feature>
<keyword evidence="4" id="KW-0309">Germination</keyword>
<feature type="transmembrane region" description="Helical" evidence="8">
    <location>
        <begin position="270"/>
        <end position="289"/>
    </location>
</feature>
<evidence type="ECO:0000256" key="8">
    <source>
        <dbReference type="SAM" id="Phobius"/>
    </source>
</evidence>
<evidence type="ECO:0000256" key="7">
    <source>
        <dbReference type="ARBA" id="ARBA00023136"/>
    </source>
</evidence>
<feature type="transmembrane region" description="Helical" evidence="8">
    <location>
        <begin position="301"/>
        <end position="319"/>
    </location>
</feature>
<evidence type="ECO:0000313" key="10">
    <source>
        <dbReference type="Proteomes" id="UP000626844"/>
    </source>
</evidence>
<evidence type="ECO:0000256" key="3">
    <source>
        <dbReference type="ARBA" id="ARBA00022448"/>
    </source>
</evidence>
<keyword evidence="6 8" id="KW-1133">Transmembrane helix</keyword>